<sequence length="210" mass="24730">MGKQKAIEDLHGNWEQSYRDLPKLLNAMTIFLNGFFVEKQTRPLYNQQGEMVHDYVQFHKVFWTFKPCIHGFKYCKAIVQVDNTFLYGKYKGTLLVAVTQDGNNKIFPIALAIVEGETTDAWFFFLHYLKRHVCPQDGLCLISNRHEFIENAYVRQGSDWTPENSVHVFCICHIAQNFMRHFMNAERKRLIINMGIYFLLLITFICLTIF</sequence>
<reference evidence="3" key="1">
    <citation type="journal article" date="2012" name="Nat. Biotechnol.">
        <title>Draft genome sequence of pigeonpea (Cajanus cajan), an orphan legume crop of resource-poor farmers.</title>
        <authorList>
            <person name="Varshney R.K."/>
            <person name="Chen W."/>
            <person name="Li Y."/>
            <person name="Bharti A.K."/>
            <person name="Saxena R.K."/>
            <person name="Schlueter J.A."/>
            <person name="Donoghue M.T."/>
            <person name="Azam S."/>
            <person name="Fan G."/>
            <person name="Whaley A.M."/>
            <person name="Farmer A.D."/>
            <person name="Sheridan J."/>
            <person name="Iwata A."/>
            <person name="Tuteja R."/>
            <person name="Penmetsa R.V."/>
            <person name="Wu W."/>
            <person name="Upadhyaya H.D."/>
            <person name="Yang S.P."/>
            <person name="Shah T."/>
            <person name="Saxena K.B."/>
            <person name="Michael T."/>
            <person name="McCombie W.R."/>
            <person name="Yang B."/>
            <person name="Zhang G."/>
            <person name="Yang H."/>
            <person name="Wang J."/>
            <person name="Spillane C."/>
            <person name="Cook D.R."/>
            <person name="May G.D."/>
            <person name="Xu X."/>
            <person name="Jackson S.A."/>
        </authorList>
    </citation>
    <scope>NUCLEOTIDE SEQUENCE [LARGE SCALE GENOMIC DNA]</scope>
</reference>
<dbReference type="InterPro" id="IPR018289">
    <property type="entry name" value="MULE_transposase_dom"/>
</dbReference>
<keyword evidence="1" id="KW-0812">Transmembrane</keyword>
<evidence type="ECO:0000256" key="1">
    <source>
        <dbReference type="SAM" id="Phobius"/>
    </source>
</evidence>
<keyword evidence="1" id="KW-1133">Transmembrane helix</keyword>
<accession>A0A151SDG0</accession>
<dbReference type="EMBL" id="KQ483420">
    <property type="protein sequence ID" value="KYP52761.1"/>
    <property type="molecule type" value="Genomic_DNA"/>
</dbReference>
<gene>
    <name evidence="3" type="ORF">KK1_025296</name>
</gene>
<dbReference type="AlphaFoldDB" id="A0A151SDG0"/>
<name>A0A151SDG0_CAJCA</name>
<dbReference type="PANTHER" id="PTHR31973">
    <property type="entry name" value="POLYPROTEIN, PUTATIVE-RELATED"/>
    <property type="match status" value="1"/>
</dbReference>
<keyword evidence="1" id="KW-0472">Membrane</keyword>
<dbReference type="Gramene" id="C.cajan_25246.t">
    <property type="protein sequence ID" value="C.cajan_25246.t.cds1"/>
    <property type="gene ID" value="C.cajan_25246"/>
</dbReference>
<dbReference type="STRING" id="3821.A0A151SDG0"/>
<proteinExistence type="predicted"/>
<evidence type="ECO:0000313" key="4">
    <source>
        <dbReference type="Proteomes" id="UP000075243"/>
    </source>
</evidence>
<dbReference type="Pfam" id="PF10551">
    <property type="entry name" value="MULE"/>
    <property type="match status" value="1"/>
</dbReference>
<organism evidence="3 4">
    <name type="scientific">Cajanus cajan</name>
    <name type="common">Pigeon pea</name>
    <name type="synonym">Cajanus indicus</name>
    <dbReference type="NCBI Taxonomy" id="3821"/>
    <lineage>
        <taxon>Eukaryota</taxon>
        <taxon>Viridiplantae</taxon>
        <taxon>Streptophyta</taxon>
        <taxon>Embryophyta</taxon>
        <taxon>Tracheophyta</taxon>
        <taxon>Spermatophyta</taxon>
        <taxon>Magnoliopsida</taxon>
        <taxon>eudicotyledons</taxon>
        <taxon>Gunneridae</taxon>
        <taxon>Pentapetalae</taxon>
        <taxon>rosids</taxon>
        <taxon>fabids</taxon>
        <taxon>Fabales</taxon>
        <taxon>Fabaceae</taxon>
        <taxon>Papilionoideae</taxon>
        <taxon>50 kb inversion clade</taxon>
        <taxon>NPAAA clade</taxon>
        <taxon>indigoferoid/millettioid clade</taxon>
        <taxon>Phaseoleae</taxon>
        <taxon>Cajanus</taxon>
    </lineage>
</organism>
<keyword evidence="4" id="KW-1185">Reference proteome</keyword>
<feature type="transmembrane region" description="Helical" evidence="1">
    <location>
        <begin position="190"/>
        <end position="209"/>
    </location>
</feature>
<evidence type="ECO:0000259" key="2">
    <source>
        <dbReference type="Pfam" id="PF10551"/>
    </source>
</evidence>
<dbReference type="PANTHER" id="PTHR31973:SF195">
    <property type="entry name" value="MUDR FAMILY TRANSPOSASE"/>
    <property type="match status" value="1"/>
</dbReference>
<dbReference type="Proteomes" id="UP000075243">
    <property type="component" value="Unassembled WGS sequence"/>
</dbReference>
<feature type="domain" description="MULE transposase" evidence="2">
    <location>
        <begin position="79"/>
        <end position="177"/>
    </location>
</feature>
<evidence type="ECO:0000313" key="3">
    <source>
        <dbReference type="EMBL" id="KYP52761.1"/>
    </source>
</evidence>
<protein>
    <recommendedName>
        <fullName evidence="2">MULE transposase domain-containing protein</fullName>
    </recommendedName>
</protein>